<dbReference type="Pfam" id="PF02878">
    <property type="entry name" value="PGM_PMM_I"/>
    <property type="match status" value="1"/>
</dbReference>
<keyword evidence="5 7" id="KW-0460">Magnesium</keyword>
<dbReference type="GO" id="GO:0004614">
    <property type="term" value="F:phosphoglucomutase activity"/>
    <property type="evidence" value="ECO:0007669"/>
    <property type="project" value="UniProtKB-EC"/>
</dbReference>
<protein>
    <submittedName>
        <fullName evidence="12">Phosphomannomutase/phosphoglucomutase (PMM /PGM)</fullName>
        <ecNumber evidence="12">5.4.2.2</ecNumber>
        <ecNumber evidence="12">5.4.2.8</ecNumber>
    </submittedName>
</protein>
<dbReference type="EC" id="5.4.2.2" evidence="12"/>
<evidence type="ECO:0000313" key="13">
    <source>
        <dbReference type="Proteomes" id="UP000001732"/>
    </source>
</evidence>
<dbReference type="STRING" id="309798.COPRO5265_0166"/>
<evidence type="ECO:0000313" key="12">
    <source>
        <dbReference type="EMBL" id="ACI18075.1"/>
    </source>
</evidence>
<evidence type="ECO:0000259" key="10">
    <source>
        <dbReference type="Pfam" id="PF02879"/>
    </source>
</evidence>
<evidence type="ECO:0000256" key="7">
    <source>
        <dbReference type="RuleBase" id="RU004326"/>
    </source>
</evidence>
<dbReference type="GO" id="GO:0004615">
    <property type="term" value="F:phosphomannomutase activity"/>
    <property type="evidence" value="ECO:0007669"/>
    <property type="project" value="UniProtKB-EC"/>
</dbReference>
<evidence type="ECO:0000259" key="11">
    <source>
        <dbReference type="Pfam" id="PF02880"/>
    </source>
</evidence>
<dbReference type="EC" id="5.4.2.8" evidence="12"/>
<dbReference type="Proteomes" id="UP000001732">
    <property type="component" value="Chromosome"/>
</dbReference>
<dbReference type="GO" id="GO:0005975">
    <property type="term" value="P:carbohydrate metabolic process"/>
    <property type="evidence" value="ECO:0007669"/>
    <property type="project" value="InterPro"/>
</dbReference>
<dbReference type="Pfam" id="PF02880">
    <property type="entry name" value="PGM_PMM_III"/>
    <property type="match status" value="1"/>
</dbReference>
<dbReference type="InterPro" id="IPR016055">
    <property type="entry name" value="A-D-PHexomutase_a/b/a-I/II/III"/>
</dbReference>
<feature type="domain" description="Alpha-D-phosphohexomutase C-terminal" evidence="8">
    <location>
        <begin position="371"/>
        <end position="446"/>
    </location>
</feature>
<evidence type="ECO:0000256" key="3">
    <source>
        <dbReference type="ARBA" id="ARBA00022553"/>
    </source>
</evidence>
<evidence type="ECO:0000256" key="1">
    <source>
        <dbReference type="ARBA" id="ARBA00001946"/>
    </source>
</evidence>
<dbReference type="RefSeq" id="WP_012544725.1">
    <property type="nucleotide sequence ID" value="NC_011295.1"/>
</dbReference>
<dbReference type="Gene3D" id="3.40.120.10">
    <property type="entry name" value="Alpha-D-Glucose-1,6-Bisphosphate, subunit A, domain 3"/>
    <property type="match status" value="3"/>
</dbReference>
<dbReference type="PRINTS" id="PR00509">
    <property type="entry name" value="PGMPMM"/>
</dbReference>
<evidence type="ECO:0000256" key="2">
    <source>
        <dbReference type="ARBA" id="ARBA00010231"/>
    </source>
</evidence>
<feature type="domain" description="Alpha-D-phosphohexomutase alpha/beta/alpha" evidence="11">
    <location>
        <begin position="254"/>
        <end position="362"/>
    </location>
</feature>
<dbReference type="HOGENOM" id="CLU_016950_9_1_9"/>
<dbReference type="InterPro" id="IPR005846">
    <property type="entry name" value="A-D-PHexomutase_a/b/a-III"/>
</dbReference>
<sequence length="458" mass="50888">MNINRDMFREYDIRGVADQDLTIDAAFGIAKAFAKYAKERGYSEMFVGADNRKSSPKLREAVIDALTQSGVHVYDLGTVITPLFYHACVTKGVGAGIMVTASHNPPQYNGFKLFLGESTLYGDQIQVIADMVEQNDFVSGRGSIESYDHKEEYFKDLLERIGTTLPLQVGVDCGNGTASLFAPELLARAGAQVEPLYCDSDPNFPHHQPDPVKAENMQDLKKLVLDKKLDLGLGFDGDGDRLGVVDDKGNILFGDVLMILFWREILIKRDPKTVKAIVEVKCSEALVEELKRMGAEVVMYKTGHSLIKAKMRELGSPFAGEMSGHMFFADEYYGYDDALYSALRLLRLIKESGKKLSDLVSTIPVYHASPEIRLEFSDEKKFQLVEFVKSYFAGKGYPLVDVDGVRVYIKSGWGLVRASNTGPEIIVRYEAKNPEDLEAIRQELEEALAAGGFKTTLP</sequence>
<dbReference type="EMBL" id="CP001145">
    <property type="protein sequence ID" value="ACI18075.1"/>
    <property type="molecule type" value="Genomic_DNA"/>
</dbReference>
<dbReference type="GO" id="GO:0000287">
    <property type="term" value="F:magnesium ion binding"/>
    <property type="evidence" value="ECO:0007669"/>
    <property type="project" value="InterPro"/>
</dbReference>
<dbReference type="Pfam" id="PF02879">
    <property type="entry name" value="PGM_PMM_II"/>
    <property type="match status" value="1"/>
</dbReference>
<dbReference type="Pfam" id="PF00408">
    <property type="entry name" value="PGM_PMM_IV"/>
    <property type="match status" value="1"/>
</dbReference>
<keyword evidence="6 12" id="KW-0413">Isomerase</keyword>
<keyword evidence="13" id="KW-1185">Reference proteome</keyword>
<evidence type="ECO:0000259" key="8">
    <source>
        <dbReference type="Pfam" id="PF00408"/>
    </source>
</evidence>
<dbReference type="Gene3D" id="3.30.310.50">
    <property type="entry name" value="Alpha-D-phosphohexomutase, C-terminal domain"/>
    <property type="match status" value="1"/>
</dbReference>
<dbReference type="InterPro" id="IPR005845">
    <property type="entry name" value="A-D-PHexomutase_a/b/a-II"/>
</dbReference>
<dbReference type="PANTHER" id="PTHR43771:SF2">
    <property type="entry name" value="PHOSPHOMANNOMUTASE_PHOSPHOGLUCOMUTASE"/>
    <property type="match status" value="1"/>
</dbReference>
<comment type="similarity">
    <text evidence="2 7">Belongs to the phosphohexose mutase family.</text>
</comment>
<comment type="cofactor">
    <cofactor evidence="1">
        <name>Mg(2+)</name>
        <dbReference type="ChEBI" id="CHEBI:18420"/>
    </cofactor>
</comment>
<gene>
    <name evidence="12" type="ordered locus">COPRO5265_0166</name>
</gene>
<dbReference type="SUPFAM" id="SSF55957">
    <property type="entry name" value="Phosphoglucomutase, C-terminal domain"/>
    <property type="match status" value="1"/>
</dbReference>
<feature type="domain" description="Alpha-D-phosphohexomutase alpha/beta/alpha" evidence="10">
    <location>
        <begin position="152"/>
        <end position="249"/>
    </location>
</feature>
<dbReference type="InterPro" id="IPR016066">
    <property type="entry name" value="A-D-PHexomutase_CS"/>
</dbReference>
<dbReference type="OrthoDB" id="9803322at2"/>
<dbReference type="KEGG" id="cpo:COPRO5265_0166"/>
<evidence type="ECO:0000256" key="5">
    <source>
        <dbReference type="ARBA" id="ARBA00022842"/>
    </source>
</evidence>
<dbReference type="eggNOG" id="COG1109">
    <property type="taxonomic scope" value="Bacteria"/>
</dbReference>
<keyword evidence="4 7" id="KW-0479">Metal-binding</keyword>
<dbReference type="InterPro" id="IPR005841">
    <property type="entry name" value="Alpha-D-phosphohexomutase_SF"/>
</dbReference>
<dbReference type="PANTHER" id="PTHR43771">
    <property type="entry name" value="PHOSPHOMANNOMUTASE"/>
    <property type="match status" value="1"/>
</dbReference>
<dbReference type="InterPro" id="IPR036900">
    <property type="entry name" value="A-D-PHexomutase_C_sf"/>
</dbReference>
<accession>B5Y6Y9</accession>
<dbReference type="CDD" id="cd03089">
    <property type="entry name" value="PMM_PGM"/>
    <property type="match status" value="1"/>
</dbReference>
<organism evidence="12 13">
    <name type="scientific">Coprothermobacter proteolyticus (strain ATCC 35245 / DSM 5265 / OCM 4 / BT)</name>
    <dbReference type="NCBI Taxonomy" id="309798"/>
    <lineage>
        <taxon>Bacteria</taxon>
        <taxon>Pseudomonadati</taxon>
        <taxon>Coprothermobacterota</taxon>
        <taxon>Coprothermobacteria</taxon>
        <taxon>Coprothermobacterales</taxon>
        <taxon>Coprothermobacteraceae</taxon>
        <taxon>Coprothermobacter</taxon>
    </lineage>
</organism>
<dbReference type="AlphaFoldDB" id="B5Y6Y9"/>
<evidence type="ECO:0000256" key="4">
    <source>
        <dbReference type="ARBA" id="ARBA00022723"/>
    </source>
</evidence>
<reference evidence="13" key="1">
    <citation type="submission" date="2008-08" db="EMBL/GenBank/DDBJ databases">
        <title>The complete genome sequence of Coprothermobacter proteolyticus strain ATCC 5245 / DSM 5265 / BT.</title>
        <authorList>
            <person name="Dodson R.J."/>
            <person name="Durkin A.S."/>
            <person name="Wu M."/>
            <person name="Eisen J."/>
            <person name="Sutton G."/>
        </authorList>
    </citation>
    <scope>NUCLEOTIDE SEQUENCE [LARGE SCALE GENOMIC DNA]</scope>
    <source>
        <strain evidence="13">ATCC 35245 / DSM 5265 / OCM 4 / BT</strain>
    </source>
</reference>
<proteinExistence type="inferred from homology"/>
<evidence type="ECO:0000259" key="9">
    <source>
        <dbReference type="Pfam" id="PF02878"/>
    </source>
</evidence>
<dbReference type="InterPro" id="IPR005844">
    <property type="entry name" value="A-D-PHexomutase_a/b/a-I"/>
</dbReference>
<name>B5Y6Y9_COPPD</name>
<reference evidence="12 13" key="2">
    <citation type="journal article" date="2014" name="Genome Announc.">
        <title>Complete Genome Sequence of Coprothermobacter proteolyticus DSM 5265.</title>
        <authorList>
            <person name="Alexiev A."/>
            <person name="Coil D.A."/>
            <person name="Badger J.H."/>
            <person name="Enticknap J."/>
            <person name="Ward N."/>
            <person name="Robb F.T."/>
            <person name="Eisen J.A."/>
        </authorList>
    </citation>
    <scope>NUCLEOTIDE SEQUENCE [LARGE SCALE GENOMIC DNA]</scope>
    <source>
        <strain evidence="13">ATCC 35245 / DSM 5265 / OCM 4 / BT</strain>
    </source>
</reference>
<dbReference type="PROSITE" id="PS00710">
    <property type="entry name" value="PGM_PMM"/>
    <property type="match status" value="1"/>
</dbReference>
<keyword evidence="3" id="KW-0597">Phosphoprotein</keyword>
<dbReference type="InterPro" id="IPR005843">
    <property type="entry name" value="A-D-PHexomutase_C"/>
</dbReference>
<dbReference type="SUPFAM" id="SSF53738">
    <property type="entry name" value="Phosphoglucomutase, first 3 domains"/>
    <property type="match status" value="3"/>
</dbReference>
<evidence type="ECO:0000256" key="6">
    <source>
        <dbReference type="ARBA" id="ARBA00023235"/>
    </source>
</evidence>
<feature type="domain" description="Alpha-D-phosphohexomutase alpha/beta/alpha" evidence="9">
    <location>
        <begin position="6"/>
        <end position="137"/>
    </location>
</feature>